<dbReference type="Pfam" id="PF02743">
    <property type="entry name" value="dCache_1"/>
    <property type="match status" value="1"/>
</dbReference>
<organism evidence="17 18">
    <name type="scientific">Paenibacillus lignilyticus</name>
    <dbReference type="NCBI Taxonomy" id="1172615"/>
    <lineage>
        <taxon>Bacteria</taxon>
        <taxon>Bacillati</taxon>
        <taxon>Bacillota</taxon>
        <taxon>Bacilli</taxon>
        <taxon>Bacillales</taxon>
        <taxon>Paenibacillaceae</taxon>
        <taxon>Paenibacillus</taxon>
    </lineage>
</organism>
<keyword evidence="11 14" id="KW-1133">Transmembrane helix</keyword>
<dbReference type="InterPro" id="IPR036890">
    <property type="entry name" value="HATPase_C_sf"/>
</dbReference>
<dbReference type="PROSITE" id="PS50109">
    <property type="entry name" value="HIS_KIN"/>
    <property type="match status" value="1"/>
</dbReference>
<keyword evidence="18" id="KW-1185">Reference proteome</keyword>
<dbReference type="Gene3D" id="3.30.565.10">
    <property type="entry name" value="Histidine kinase-like ATPase, C-terminal domain"/>
    <property type="match status" value="1"/>
</dbReference>
<keyword evidence="12" id="KW-0902">Two-component regulatory system</keyword>
<evidence type="ECO:0000256" key="3">
    <source>
        <dbReference type="ARBA" id="ARBA00012438"/>
    </source>
</evidence>
<evidence type="ECO:0000256" key="6">
    <source>
        <dbReference type="ARBA" id="ARBA00022679"/>
    </source>
</evidence>
<evidence type="ECO:0000256" key="10">
    <source>
        <dbReference type="ARBA" id="ARBA00022840"/>
    </source>
</evidence>
<feature type="domain" description="HAMP" evidence="16">
    <location>
        <begin position="347"/>
        <end position="399"/>
    </location>
</feature>
<evidence type="ECO:0000256" key="13">
    <source>
        <dbReference type="ARBA" id="ARBA00023136"/>
    </source>
</evidence>
<evidence type="ECO:0000256" key="7">
    <source>
        <dbReference type="ARBA" id="ARBA00022692"/>
    </source>
</evidence>
<keyword evidence="10" id="KW-0067">ATP-binding</keyword>
<feature type="transmembrane region" description="Helical" evidence="14">
    <location>
        <begin position="328"/>
        <end position="350"/>
    </location>
</feature>
<dbReference type="Pfam" id="PF00672">
    <property type="entry name" value="HAMP"/>
    <property type="match status" value="1"/>
</dbReference>
<dbReference type="SMART" id="SM00304">
    <property type="entry name" value="HAMP"/>
    <property type="match status" value="1"/>
</dbReference>
<dbReference type="Pfam" id="PF02518">
    <property type="entry name" value="HATPase_c"/>
    <property type="match status" value="1"/>
</dbReference>
<evidence type="ECO:0000256" key="1">
    <source>
        <dbReference type="ARBA" id="ARBA00000085"/>
    </source>
</evidence>
<dbReference type="PANTHER" id="PTHR34220:SF7">
    <property type="entry name" value="SENSOR HISTIDINE KINASE YPDA"/>
    <property type="match status" value="1"/>
</dbReference>
<dbReference type="SUPFAM" id="SSF55874">
    <property type="entry name" value="ATPase domain of HSP90 chaperone/DNA topoisomerase II/histidine kinase"/>
    <property type="match status" value="1"/>
</dbReference>
<evidence type="ECO:0000256" key="12">
    <source>
        <dbReference type="ARBA" id="ARBA00023012"/>
    </source>
</evidence>
<dbReference type="InterPro" id="IPR033479">
    <property type="entry name" value="dCache_1"/>
</dbReference>
<dbReference type="GO" id="GO:0016301">
    <property type="term" value="F:kinase activity"/>
    <property type="evidence" value="ECO:0007669"/>
    <property type="project" value="UniProtKB-KW"/>
</dbReference>
<keyword evidence="4" id="KW-1003">Cell membrane</keyword>
<dbReference type="CDD" id="cd12912">
    <property type="entry name" value="PDC2_MCP_like"/>
    <property type="match status" value="1"/>
</dbReference>
<evidence type="ECO:0000256" key="4">
    <source>
        <dbReference type="ARBA" id="ARBA00022475"/>
    </source>
</evidence>
<proteinExistence type="predicted"/>
<sequence length="626" mass="71227">MNPIRRFSQLFSAFSDMPMERKLLLVFLVLITLPLTFIGAVSFRNYSDSIEQNTIAYSTTMLGNMMDRVDDYIDDMSRISSIPAYQDDIKQNLIKSGKYHEQRAQYSSDENSGTPPMDFDLLLAIQRGIEGNISFINTIKRGATSVYIFDQYGNGYYSTKSGGIRLNIKESYQYWMERAADSKGEALLISTQKYTSNLKSTRYAFTVVRKIIDKSLHDIGLIAVDANINVIEDQIVKFDGVTHGKSFIFDTHGNVIYDSDKKLLATNVSNMPMVKMAQGEKGSFYLEENGERHLYIFTTSPHTDWKVITSIPVKELTRNTAVIRNVTWILTFLTIGIALLISIFFSFALTKPLRKMMKLMRKVQEGDFNVQFQVKHRDEIGQLGNQFNRMILRIDDLIRDIYLMETKKKEAELHALQSQINPHFMYNTLESIRMAAELNDDTDAADMLAILGKLLRYSISDLNEEVILGSEINHIRYYVDILNYRYPGRFELKVNASDELLNYSLIKLVLQPIVENAIYHGMDDNKPKMIIEASAWKTEQAVFVQLTDDGIGMDEKTLERLNGTLHGVLSHEGNDSNSYGTGIGLRNVNERIKLHYGANYGIQVTSQPGMGTQVMLQLPTVGGEKE</sequence>
<dbReference type="Gene3D" id="6.10.340.10">
    <property type="match status" value="1"/>
</dbReference>
<keyword evidence="13 14" id="KW-0472">Membrane</keyword>
<keyword evidence="9 17" id="KW-0418">Kinase</keyword>
<dbReference type="EC" id="2.7.13.3" evidence="3"/>
<dbReference type="InterPro" id="IPR050640">
    <property type="entry name" value="Bact_2-comp_sensor_kinase"/>
</dbReference>
<evidence type="ECO:0000256" key="8">
    <source>
        <dbReference type="ARBA" id="ARBA00022741"/>
    </source>
</evidence>
<dbReference type="PROSITE" id="PS50885">
    <property type="entry name" value="HAMP"/>
    <property type="match status" value="1"/>
</dbReference>
<dbReference type="PRINTS" id="PR00344">
    <property type="entry name" value="BCTRLSENSOR"/>
</dbReference>
<feature type="domain" description="Histidine kinase" evidence="15">
    <location>
        <begin position="506"/>
        <end position="622"/>
    </location>
</feature>
<dbReference type="CDD" id="cd06225">
    <property type="entry name" value="HAMP"/>
    <property type="match status" value="1"/>
</dbReference>
<reference evidence="17 18" key="1">
    <citation type="submission" date="2021-04" db="EMBL/GenBank/DDBJ databases">
        <title>Paenibacillus sp. DLE-14 whole genome sequence.</title>
        <authorList>
            <person name="Ham Y.J."/>
        </authorList>
    </citation>
    <scope>NUCLEOTIDE SEQUENCE [LARGE SCALE GENOMIC DNA]</scope>
    <source>
        <strain evidence="17 18">DLE-14</strain>
    </source>
</reference>
<dbReference type="InterPro" id="IPR003594">
    <property type="entry name" value="HATPase_dom"/>
</dbReference>
<evidence type="ECO:0000259" key="15">
    <source>
        <dbReference type="PROSITE" id="PS50109"/>
    </source>
</evidence>
<evidence type="ECO:0000256" key="11">
    <source>
        <dbReference type="ARBA" id="ARBA00022989"/>
    </source>
</evidence>
<accession>A0ABS5C9H8</accession>
<dbReference type="Gene3D" id="3.30.450.20">
    <property type="entry name" value="PAS domain"/>
    <property type="match status" value="1"/>
</dbReference>
<comment type="caution">
    <text evidence="17">The sequence shown here is derived from an EMBL/GenBank/DDBJ whole genome shotgun (WGS) entry which is preliminary data.</text>
</comment>
<evidence type="ECO:0000256" key="5">
    <source>
        <dbReference type="ARBA" id="ARBA00022553"/>
    </source>
</evidence>
<evidence type="ECO:0000256" key="14">
    <source>
        <dbReference type="SAM" id="Phobius"/>
    </source>
</evidence>
<evidence type="ECO:0000313" key="18">
    <source>
        <dbReference type="Proteomes" id="UP000673394"/>
    </source>
</evidence>
<dbReference type="SUPFAM" id="SSF158472">
    <property type="entry name" value="HAMP domain-like"/>
    <property type="match status" value="1"/>
</dbReference>
<protein>
    <recommendedName>
        <fullName evidence="3">histidine kinase</fullName>
        <ecNumber evidence="3">2.7.13.3</ecNumber>
    </recommendedName>
</protein>
<dbReference type="RefSeq" id="WP_210657005.1">
    <property type="nucleotide sequence ID" value="NZ_JAGKSP010000002.1"/>
</dbReference>
<keyword evidence="8" id="KW-0547">Nucleotide-binding</keyword>
<name>A0ABS5C9H8_9BACL</name>
<dbReference type="InterPro" id="IPR004358">
    <property type="entry name" value="Sig_transdc_His_kin-like_C"/>
</dbReference>
<gene>
    <name evidence="17" type="ORF">I8J30_08040</name>
</gene>
<dbReference type="SMART" id="SM00387">
    <property type="entry name" value="HATPase_c"/>
    <property type="match status" value="1"/>
</dbReference>
<dbReference type="Pfam" id="PF06580">
    <property type="entry name" value="His_kinase"/>
    <property type="match status" value="1"/>
</dbReference>
<dbReference type="EMBL" id="JAGKSP010000002">
    <property type="protein sequence ID" value="MBP3962651.1"/>
    <property type="molecule type" value="Genomic_DNA"/>
</dbReference>
<dbReference type="InterPro" id="IPR005467">
    <property type="entry name" value="His_kinase_dom"/>
</dbReference>
<comment type="catalytic activity">
    <reaction evidence="1">
        <text>ATP + protein L-histidine = ADP + protein N-phospho-L-histidine.</text>
        <dbReference type="EC" id="2.7.13.3"/>
    </reaction>
</comment>
<dbReference type="PANTHER" id="PTHR34220">
    <property type="entry name" value="SENSOR HISTIDINE KINASE YPDA"/>
    <property type="match status" value="1"/>
</dbReference>
<dbReference type="InterPro" id="IPR003660">
    <property type="entry name" value="HAMP_dom"/>
</dbReference>
<keyword evidence="6" id="KW-0808">Transferase</keyword>
<keyword evidence="5" id="KW-0597">Phosphoprotein</keyword>
<evidence type="ECO:0000256" key="2">
    <source>
        <dbReference type="ARBA" id="ARBA00004651"/>
    </source>
</evidence>
<evidence type="ECO:0000313" key="17">
    <source>
        <dbReference type="EMBL" id="MBP3962651.1"/>
    </source>
</evidence>
<comment type="subcellular location">
    <subcellularLocation>
        <location evidence="2">Cell membrane</location>
        <topology evidence="2">Multi-pass membrane protein</topology>
    </subcellularLocation>
</comment>
<dbReference type="InterPro" id="IPR010559">
    <property type="entry name" value="Sig_transdc_His_kin_internal"/>
</dbReference>
<keyword evidence="7 14" id="KW-0812">Transmembrane</keyword>
<evidence type="ECO:0000256" key="9">
    <source>
        <dbReference type="ARBA" id="ARBA00022777"/>
    </source>
</evidence>
<evidence type="ECO:0000259" key="16">
    <source>
        <dbReference type="PROSITE" id="PS50885"/>
    </source>
</evidence>
<dbReference type="Proteomes" id="UP000673394">
    <property type="component" value="Unassembled WGS sequence"/>
</dbReference>